<organism evidence="1 2">
    <name type="scientific">Gaetbulibacter aestuarii</name>
    <dbReference type="NCBI Taxonomy" id="1502358"/>
    <lineage>
        <taxon>Bacteria</taxon>
        <taxon>Pseudomonadati</taxon>
        <taxon>Bacteroidota</taxon>
        <taxon>Flavobacteriia</taxon>
        <taxon>Flavobacteriales</taxon>
        <taxon>Flavobacteriaceae</taxon>
        <taxon>Gaetbulibacter</taxon>
    </lineage>
</organism>
<gene>
    <name evidence="1" type="ORF">V8G58_12195</name>
</gene>
<name>A0ABW7N1F8_9FLAO</name>
<dbReference type="RefSeq" id="WP_344741872.1">
    <property type="nucleotide sequence ID" value="NZ_BAABAY010000006.1"/>
</dbReference>
<sequence length="372" mass="43882">MTILKYFDSKIPRNAFLEYLKVKLKSKIANNKKTDKALIINVTSPEIYHRYLYGLLKFFSLEGYTIYFPSFNFDYFKKKVHSRFKPAWNYHQLIYHEGLISFDAVPEKTKNIFELNDANLSPDYFTPYFKNCFSEKNSFHIPIGMHPKFYSENHWDQKVKESTDIKKSIFMVGNFRKDFYSDFSSKPFQSIGRIEVFQHLKNENMIKEINSLSKFYDFLDGREDMACVILNSKKNHIEIGELRKVISRFYFYLALPGAVMPFSHNIIEALSVGSILIIHKEYAKMMSPELEHLKNAIIYDDLPDLTNKINLAYGLREEELLNLRRNAKEYYDLHLTPKAVVNKIINGNYDIMYLLAEHHSVEILEKNLDKAD</sequence>
<evidence type="ECO:0008006" key="3">
    <source>
        <dbReference type="Google" id="ProtNLM"/>
    </source>
</evidence>
<dbReference type="EMBL" id="JBAWKB010000004">
    <property type="protein sequence ID" value="MFH6772694.1"/>
    <property type="molecule type" value="Genomic_DNA"/>
</dbReference>
<protein>
    <recommendedName>
        <fullName evidence="3">Glycosyl transferase family 1 domain-containing protein</fullName>
    </recommendedName>
</protein>
<accession>A0ABW7N1F8</accession>
<keyword evidence="2" id="KW-1185">Reference proteome</keyword>
<evidence type="ECO:0000313" key="1">
    <source>
        <dbReference type="EMBL" id="MFH6772694.1"/>
    </source>
</evidence>
<evidence type="ECO:0000313" key="2">
    <source>
        <dbReference type="Proteomes" id="UP001610100"/>
    </source>
</evidence>
<reference evidence="1 2" key="1">
    <citation type="submission" date="2024-02" db="EMBL/GenBank/DDBJ databases">
        <title>A Gaetbulibacter species isolated from tidal flats and genomic insights of their niches.</title>
        <authorList>
            <person name="Ye Y."/>
        </authorList>
    </citation>
    <scope>NUCLEOTIDE SEQUENCE [LARGE SCALE GENOMIC DNA]</scope>
    <source>
        <strain evidence="1 2">KYW382</strain>
    </source>
</reference>
<comment type="caution">
    <text evidence="1">The sequence shown here is derived from an EMBL/GenBank/DDBJ whole genome shotgun (WGS) entry which is preliminary data.</text>
</comment>
<dbReference type="Proteomes" id="UP001610100">
    <property type="component" value="Unassembled WGS sequence"/>
</dbReference>
<proteinExistence type="predicted"/>